<feature type="transmembrane region" description="Helical" evidence="2">
    <location>
        <begin position="1075"/>
        <end position="1097"/>
    </location>
</feature>
<dbReference type="RefSeq" id="XP_005734867.1">
    <property type="nucleotide sequence ID" value="XM_005734810.1"/>
</dbReference>
<evidence type="ECO:0000256" key="1">
    <source>
        <dbReference type="SAM" id="MobiDB-lite"/>
    </source>
</evidence>
<evidence type="ECO:0000313" key="3">
    <source>
        <dbReference type="Proteomes" id="UP000695023"/>
    </source>
</evidence>
<feature type="compositionally biased region" description="Pro residues" evidence="1">
    <location>
        <begin position="1465"/>
        <end position="1483"/>
    </location>
</feature>
<sequence length="1725" mass="187363">MAGLVSTVCLVVMPKALMHTHSQRAALLVVTVLLIVIAADLPGADESPLDSTHDPMGFLGDIQSPTSSPLALPDSHYTAFETLDSPGALPSNPEPRTADNIHRGHIAYENSKVIMLRDASAEEPNTLTTPTLRPSVPVRESSPQFQRPAELSLGWKLARSSLSEAQTKSQLQPWENISITSVKPSPTPQLGLNSEKRMTFQPEGPLGPPFQTFTDLLAEDSHMKPMHADQLSSSNPPLENKHAYDINMLPNPDEIQSPGYKVPFITPHPASPSSEPTELSPEDFYPTNTMEVDWGSGDYLETMSFFNADREDYSLVTKVPSDSYDLEDYTETYDTSFPSRVGISPSSLNPLYVSPSPSLVTAYSTVVSPRSIYPSSFSATVQFSLEPTPTPNSDVPDISDVDWSDTYTIQPTDVLLPDMNSLEYYNNQLTKENNVSESGAEHRGNITVVSISTTDSTPNNSFSNDTKVIEEESSSDLSGLEPHDETSFVVTTEESPQVANASQPFLDPSIVPTHSLHSFSSSDGQVSTTDWSAHTNNVGLDSTPITEAVQPSTTPLLPDDLNFASSLTYVHWYVTESPPKSTMDATAVLTATIDFSPVPTEPAANSTAGTTELVPEESAFTNDPTLNATIVSTESTPQNVTLPPPFVMGDQGVTEDGVDTPATLTYIPTSSVVNKVSTTPTSTPATTTPHQATTRITATSEASTIVNIISTTVGKITAIAPTSRSYLCNVNKPAYLIRIGFPAGATVGYAKSQVRDILKGEFNKSVELQVVDPPPKFVFRVVSGPVVYTGMSVVNALRRSGRRFLSVSPNWSTPDRNYQVHSVLQFVPGHVDVRFCNFSESIERGLTRAFAEVRRRSKESTNFTVHIVNITMAAPIYEEQGLARKPVDITFTVRSSRSYLMGSEISSALMKLTMVEFSYYMGFPVLQIAEPFHYPELNTSQLLRSSWVRTVLLGVLDQKVGERTFQANMERRLALLLGEAIGSVRRVKRATTIGNSSVQVVSTSRLAGTDLPLEIVYFVEGPSGQRMPADQTASLLNSLDVQRAAIVLGYRVQGILAQPVEKVTSSPSDNENTNMWIIIGVVIPLLVVIVIISILYWKLCRTDKLEFQPDAMTSIQQRQKLQAPTVKGFDFAKLHLGQQSKDDVMVIQEPVPSGLGPVQVSIKDGLSPSENGEIPTPISKTSASSTKASRSGRRRGRISSSDGDSVLSDHSSERESTEENLRAQATPSDSKQTRKVPINVLNGKNRIGPPPMNDTNEQLSSASIFEHVDRISRGTDASRRLPNKVQLIAMQPMPVPPLHSPPVNGKLSDTNQMTKEIQVALRHKSEIEHHRNKIRLRAKRKGHYDFPAMDDIGGLGDAKDPDRIYRKEQMQIDKILDPDAQMPSVFMEPKKSGRGRRSPKQRMKDQMNGGMMEADKDHLITEDTDAAYRKCPGVNNVAYVSDPDQGPGSPHRSPSPTDDVFPAPTSSPPGHAPPPPPYMPPQPSIEEARQQMHSLLDDAFALVSPTSQGSTAGITLPGVNSNPPNSSPPGHGPRPWGLSYQAFPSRFPEMSSAAVQGMATRQGLGSSYLPPGETAGHGEQLQPDSLYSSRGLYADELPSSARPRPVGGTTGAQLHHLAQVGLSSRMNGFPAGVRAAPGQNGGLGWNHYHDDNFSRAEAEKDAIHRSGIREPTAPPTHLDGVGYLTAPPPLDTSPPTHSSASLIKAIREELLRLSQKQAAVPSYHS</sequence>
<dbReference type="Proteomes" id="UP000695023">
    <property type="component" value="Unplaced"/>
</dbReference>
<reference evidence="4 5" key="1">
    <citation type="submission" date="2025-04" db="UniProtKB">
        <authorList>
            <consortium name="RefSeq"/>
        </authorList>
    </citation>
    <scope>IDENTIFICATION</scope>
</reference>
<dbReference type="Pfam" id="PF12877">
    <property type="entry name" value="KIAA1549"/>
    <property type="match status" value="1"/>
</dbReference>
<dbReference type="RefSeq" id="XP_005734866.1">
    <property type="nucleotide sequence ID" value="XM_005734809.1"/>
</dbReference>
<feature type="region of interest" description="Disordered" evidence="1">
    <location>
        <begin position="1156"/>
        <end position="1251"/>
    </location>
</feature>
<accession>A0A9Y3RDZ9</accession>
<gene>
    <name evidence="4 5" type="primary">LOC102202119</name>
</gene>
<evidence type="ECO:0000256" key="2">
    <source>
        <dbReference type="SAM" id="Phobius"/>
    </source>
</evidence>
<dbReference type="PANTHER" id="PTHR21590:SF4">
    <property type="entry name" value="UPF0606 PROTEIN KIAA1549"/>
    <property type="match status" value="1"/>
</dbReference>
<keyword evidence="2" id="KW-1133">Transmembrane helix</keyword>
<evidence type="ECO:0000313" key="4">
    <source>
        <dbReference type="RefSeq" id="XP_005734866.1"/>
    </source>
</evidence>
<protein>
    <submittedName>
        <fullName evidence="4 5">UPF0606 protein KIAA1549-like isoform X1</fullName>
    </submittedName>
</protein>
<feature type="region of interest" description="Disordered" evidence="1">
    <location>
        <begin position="451"/>
        <end position="482"/>
    </location>
</feature>
<dbReference type="InterPro" id="IPR024606">
    <property type="entry name" value="KIAA1549"/>
</dbReference>
<feature type="region of interest" description="Disordered" evidence="1">
    <location>
        <begin position="1387"/>
        <end position="1410"/>
    </location>
</feature>
<dbReference type="PANTHER" id="PTHR21590">
    <property type="entry name" value="SEA DOMAIN-CONTAINING PROTEIN"/>
    <property type="match status" value="1"/>
</dbReference>
<proteinExistence type="predicted"/>
<dbReference type="GeneID" id="102202119"/>
<keyword evidence="2" id="KW-0812">Transmembrane</keyword>
<feature type="region of interest" description="Disordered" evidence="1">
    <location>
        <begin position="1437"/>
        <end position="1585"/>
    </location>
</feature>
<organism evidence="3 4">
    <name type="scientific">Pundamilia nyererei</name>
    <dbReference type="NCBI Taxonomy" id="303518"/>
    <lineage>
        <taxon>Eukaryota</taxon>
        <taxon>Metazoa</taxon>
        <taxon>Chordata</taxon>
        <taxon>Craniata</taxon>
        <taxon>Vertebrata</taxon>
        <taxon>Euteleostomi</taxon>
        <taxon>Actinopterygii</taxon>
        <taxon>Neopterygii</taxon>
        <taxon>Teleostei</taxon>
        <taxon>Neoteleostei</taxon>
        <taxon>Acanthomorphata</taxon>
        <taxon>Ovalentaria</taxon>
        <taxon>Cichlomorphae</taxon>
        <taxon>Cichliformes</taxon>
        <taxon>Cichlidae</taxon>
        <taxon>African cichlids</taxon>
        <taxon>Pseudocrenilabrinae</taxon>
        <taxon>Haplochromini</taxon>
        <taxon>Pundamilia</taxon>
    </lineage>
</organism>
<feature type="compositionally biased region" description="Polar residues" evidence="1">
    <location>
        <begin position="123"/>
        <end position="132"/>
    </location>
</feature>
<feature type="compositionally biased region" description="Basic residues" evidence="1">
    <location>
        <begin position="1392"/>
        <end position="1401"/>
    </location>
</feature>
<evidence type="ECO:0000313" key="5">
    <source>
        <dbReference type="RefSeq" id="XP_005734867.1"/>
    </source>
</evidence>
<keyword evidence="3" id="KW-1185">Reference proteome</keyword>
<feature type="compositionally biased region" description="Low complexity" evidence="1">
    <location>
        <begin position="1178"/>
        <end position="1189"/>
    </location>
</feature>
<name>A0A9Y3RDZ9_9CICH</name>
<feature type="compositionally biased region" description="Basic and acidic residues" evidence="1">
    <location>
        <begin position="1210"/>
        <end position="1221"/>
    </location>
</feature>
<keyword evidence="2" id="KW-0472">Membrane</keyword>
<feature type="compositionally biased region" description="Polar residues" evidence="1">
    <location>
        <begin position="1504"/>
        <end position="1513"/>
    </location>
</feature>
<feature type="region of interest" description="Disordered" evidence="1">
    <location>
        <begin position="123"/>
        <end position="147"/>
    </location>
</feature>